<proteinExistence type="predicted"/>
<dbReference type="InterPro" id="IPR013328">
    <property type="entry name" value="6PGD_dom2"/>
</dbReference>
<comment type="caution">
    <text evidence="5">The sequence shown here is derived from an EMBL/GenBank/DDBJ whole genome shotgun (WGS) entry which is preliminary data.</text>
</comment>
<evidence type="ECO:0000259" key="4">
    <source>
        <dbReference type="Pfam" id="PF08125"/>
    </source>
</evidence>
<dbReference type="Gene3D" id="1.10.1040.10">
    <property type="entry name" value="N-(1-d-carboxylethyl)-l-norvaline Dehydrogenase, domain 2"/>
    <property type="match status" value="1"/>
</dbReference>
<accession>A0A554VQI1</accession>
<gene>
    <name evidence="5" type="ORF">FOF46_02835</name>
</gene>
<dbReference type="GO" id="GO:0005829">
    <property type="term" value="C:cytosol"/>
    <property type="evidence" value="ECO:0007669"/>
    <property type="project" value="TreeGrafter"/>
</dbReference>
<name>A0A554VQI1_9FLAO</name>
<dbReference type="SUPFAM" id="SSF48179">
    <property type="entry name" value="6-phosphogluconate dehydrogenase C-terminal domain-like"/>
    <property type="match status" value="1"/>
</dbReference>
<dbReference type="EMBL" id="VLNR01000004">
    <property type="protein sequence ID" value="TSE10794.1"/>
    <property type="molecule type" value="Genomic_DNA"/>
</dbReference>
<dbReference type="AlphaFoldDB" id="A0A554VQI1"/>
<protein>
    <submittedName>
        <fullName evidence="5">Tagaturonate reductase</fullName>
    </submittedName>
</protein>
<dbReference type="Pfam" id="PF01232">
    <property type="entry name" value="Mannitol_dh"/>
    <property type="match status" value="1"/>
</dbReference>
<dbReference type="Proteomes" id="UP000318833">
    <property type="component" value="Unassembled WGS sequence"/>
</dbReference>
<keyword evidence="1" id="KW-0560">Oxidoreductase</keyword>
<dbReference type="OrthoDB" id="9768714at2"/>
<dbReference type="PANTHER" id="PTHR30524:SF0">
    <property type="entry name" value="ALTRONATE OXIDOREDUCTASE-RELATED"/>
    <property type="match status" value="1"/>
</dbReference>
<evidence type="ECO:0000313" key="6">
    <source>
        <dbReference type="Proteomes" id="UP000318833"/>
    </source>
</evidence>
<dbReference type="GO" id="GO:0008926">
    <property type="term" value="F:mannitol-1-phosphate 5-dehydrogenase activity"/>
    <property type="evidence" value="ECO:0007669"/>
    <property type="project" value="TreeGrafter"/>
</dbReference>
<dbReference type="PANTHER" id="PTHR30524">
    <property type="entry name" value="MANNITOL-1-PHOSPHATE 5-DEHYDROGENASE"/>
    <property type="match status" value="1"/>
</dbReference>
<evidence type="ECO:0000256" key="2">
    <source>
        <dbReference type="ARBA" id="ARBA00023027"/>
    </source>
</evidence>
<dbReference type="InterPro" id="IPR008927">
    <property type="entry name" value="6-PGluconate_DH-like_C_sf"/>
</dbReference>
<dbReference type="Pfam" id="PF08125">
    <property type="entry name" value="Mannitol_dh_C"/>
    <property type="match status" value="1"/>
</dbReference>
<evidence type="ECO:0000256" key="1">
    <source>
        <dbReference type="ARBA" id="ARBA00023002"/>
    </source>
</evidence>
<feature type="domain" description="Mannitol dehydrogenase C-terminal" evidence="4">
    <location>
        <begin position="273"/>
        <end position="471"/>
    </location>
</feature>
<keyword evidence="2" id="KW-0520">NAD</keyword>
<dbReference type="Gene3D" id="3.40.50.720">
    <property type="entry name" value="NAD(P)-binding Rossmann-like Domain"/>
    <property type="match status" value="1"/>
</dbReference>
<dbReference type="SUPFAM" id="SSF51735">
    <property type="entry name" value="NAD(P)-binding Rossmann-fold domains"/>
    <property type="match status" value="1"/>
</dbReference>
<organism evidence="5 6">
    <name type="scientific">Aquimarina algiphila</name>
    <dbReference type="NCBI Taxonomy" id="2047982"/>
    <lineage>
        <taxon>Bacteria</taxon>
        <taxon>Pseudomonadati</taxon>
        <taxon>Bacteroidota</taxon>
        <taxon>Flavobacteriia</taxon>
        <taxon>Flavobacteriales</taxon>
        <taxon>Flavobacteriaceae</taxon>
        <taxon>Aquimarina</taxon>
    </lineage>
</organism>
<dbReference type="InterPro" id="IPR013131">
    <property type="entry name" value="Mannitol_DH_N"/>
</dbReference>
<dbReference type="GO" id="GO:0019592">
    <property type="term" value="P:mannitol catabolic process"/>
    <property type="evidence" value="ECO:0007669"/>
    <property type="project" value="TreeGrafter"/>
</dbReference>
<dbReference type="NCBIfam" id="NF002969">
    <property type="entry name" value="PRK03643.1"/>
    <property type="match status" value="1"/>
</dbReference>
<reference evidence="5 6" key="1">
    <citation type="submission" date="2019-07" db="EMBL/GenBank/DDBJ databases">
        <title>The draft genome sequence of Aquimarina algiphila M91.</title>
        <authorList>
            <person name="Meng X."/>
        </authorList>
    </citation>
    <scope>NUCLEOTIDE SEQUENCE [LARGE SCALE GENOMIC DNA]</scope>
    <source>
        <strain evidence="5 6">M91</strain>
    </source>
</reference>
<sequence length="490" mass="56138">MKPLNRTTSSTTLKAPERIMQFGGGNFLRAFADWIIDVLNKETDFNGSIVIIKPTEKGDYTTLKEQDGLFHVAIDGVRKDTLVSEVTLVKSISRVIQPYTHWNEYLSLAEDPEMRFIISNTTEAGIKFSESDTFQDAPPKEFPAKLTIWLYHRFQHFEGAIDKGCIILPCELIEQNGDTLRATVLQYAAHWNLGTKFTSWIKESNYFYNTLVDRIVSGYPKERSKTILEKIGYEDSLLVAGEDYHNWVIQGNQIIQKELPFEHTSLNVKFVDDIKTYREMKVRILNGAHTSMVPVGYLSGLRTVKEVMDDPLTNQFVSEILSEEITKTLQDFSTSELNDFVNTTLDRFRNPTLKHFLISISLNSTSKFVSRLLPALKEYTVTYNKLPKRIVFALSCVFRFYQGVYDGETIPLNDDPVALASFKKQWKLHLTETITYQQMVSFLLRDIAIWGENLDAINGLSEAVTENLRAIEQHGVRSVIKQITDHKFLV</sequence>
<keyword evidence="6" id="KW-1185">Reference proteome</keyword>
<dbReference type="GO" id="GO:0009026">
    <property type="term" value="F:tagaturonate reductase activity"/>
    <property type="evidence" value="ECO:0007669"/>
    <property type="project" value="TreeGrafter"/>
</dbReference>
<dbReference type="InterPro" id="IPR036291">
    <property type="entry name" value="NAD(P)-bd_dom_sf"/>
</dbReference>
<dbReference type="GO" id="GO:0019698">
    <property type="term" value="P:D-galacturonate catabolic process"/>
    <property type="evidence" value="ECO:0007669"/>
    <property type="project" value="TreeGrafter"/>
</dbReference>
<evidence type="ECO:0000259" key="3">
    <source>
        <dbReference type="Pfam" id="PF01232"/>
    </source>
</evidence>
<feature type="domain" description="Mannitol dehydrogenase N-terminal" evidence="3">
    <location>
        <begin position="18"/>
        <end position="261"/>
    </location>
</feature>
<dbReference type="RefSeq" id="WP_143915388.1">
    <property type="nucleotide sequence ID" value="NZ_CANMIK010000005.1"/>
</dbReference>
<evidence type="ECO:0000313" key="5">
    <source>
        <dbReference type="EMBL" id="TSE10794.1"/>
    </source>
</evidence>
<dbReference type="InterPro" id="IPR013118">
    <property type="entry name" value="Mannitol_DH_C"/>
</dbReference>